<keyword evidence="5" id="KW-0547">Nucleotide-binding</keyword>
<evidence type="ECO:0000256" key="9">
    <source>
        <dbReference type="SAM" id="Phobius"/>
    </source>
</evidence>
<dbReference type="InterPro" id="IPR003594">
    <property type="entry name" value="HATPase_dom"/>
</dbReference>
<dbReference type="Gene3D" id="3.30.565.10">
    <property type="entry name" value="Histidine kinase-like ATPase, C-terminal domain"/>
    <property type="match status" value="1"/>
</dbReference>
<dbReference type="CDD" id="cd16917">
    <property type="entry name" value="HATPase_UhpB-NarQ-NarX-like"/>
    <property type="match status" value="1"/>
</dbReference>
<keyword evidence="8" id="KW-0902">Two-component regulatory system</keyword>
<protein>
    <recommendedName>
        <fullName evidence="2">histidine kinase</fullName>
        <ecNumber evidence="2">2.7.13.3</ecNumber>
    </recommendedName>
</protein>
<evidence type="ECO:0000256" key="3">
    <source>
        <dbReference type="ARBA" id="ARBA00022553"/>
    </source>
</evidence>
<dbReference type="EC" id="2.7.13.3" evidence="2"/>
<evidence type="ECO:0000313" key="12">
    <source>
        <dbReference type="EMBL" id="TWP52924.1"/>
    </source>
</evidence>
<dbReference type="Pfam" id="PF07730">
    <property type="entry name" value="HisKA_3"/>
    <property type="match status" value="1"/>
</dbReference>
<evidence type="ECO:0000256" key="4">
    <source>
        <dbReference type="ARBA" id="ARBA00022679"/>
    </source>
</evidence>
<dbReference type="Gene3D" id="1.20.5.1930">
    <property type="match status" value="1"/>
</dbReference>
<feature type="transmembrane region" description="Helical" evidence="9">
    <location>
        <begin position="90"/>
        <end position="111"/>
    </location>
</feature>
<dbReference type="PANTHER" id="PTHR24421">
    <property type="entry name" value="NITRATE/NITRITE SENSOR PROTEIN NARX-RELATED"/>
    <property type="match status" value="1"/>
</dbReference>
<feature type="transmembrane region" description="Helical" evidence="9">
    <location>
        <begin position="155"/>
        <end position="172"/>
    </location>
</feature>
<feature type="transmembrane region" description="Helical" evidence="9">
    <location>
        <begin position="64"/>
        <end position="84"/>
    </location>
</feature>
<keyword evidence="13" id="KW-1185">Reference proteome</keyword>
<dbReference type="AlphaFoldDB" id="A0A563F0N9"/>
<evidence type="ECO:0000259" key="11">
    <source>
        <dbReference type="Pfam" id="PF07730"/>
    </source>
</evidence>
<dbReference type="PANTHER" id="PTHR24421:SF10">
    <property type="entry name" value="NITRATE_NITRITE SENSOR PROTEIN NARQ"/>
    <property type="match status" value="1"/>
</dbReference>
<dbReference type="OrthoDB" id="227596at2"/>
<feature type="domain" description="Signal transduction histidine kinase subgroup 3 dimerisation and phosphoacceptor" evidence="11">
    <location>
        <begin position="194"/>
        <end position="254"/>
    </location>
</feature>
<dbReference type="InterPro" id="IPR036890">
    <property type="entry name" value="HATPase_C_sf"/>
</dbReference>
<feature type="transmembrane region" description="Helical" evidence="9">
    <location>
        <begin position="16"/>
        <end position="34"/>
    </location>
</feature>
<keyword evidence="7" id="KW-0067">ATP-binding</keyword>
<keyword evidence="3" id="KW-0597">Phosphoprotein</keyword>
<evidence type="ECO:0000256" key="7">
    <source>
        <dbReference type="ARBA" id="ARBA00022840"/>
    </source>
</evidence>
<evidence type="ECO:0000256" key="6">
    <source>
        <dbReference type="ARBA" id="ARBA00022777"/>
    </source>
</evidence>
<evidence type="ECO:0000256" key="2">
    <source>
        <dbReference type="ARBA" id="ARBA00012438"/>
    </source>
</evidence>
<evidence type="ECO:0000313" key="13">
    <source>
        <dbReference type="Proteomes" id="UP000316639"/>
    </source>
</evidence>
<dbReference type="GO" id="GO:0046983">
    <property type="term" value="F:protein dimerization activity"/>
    <property type="evidence" value="ECO:0007669"/>
    <property type="project" value="InterPro"/>
</dbReference>
<name>A0A563F0N9_9PSEU</name>
<evidence type="ECO:0000259" key="10">
    <source>
        <dbReference type="Pfam" id="PF02518"/>
    </source>
</evidence>
<organism evidence="12 13">
    <name type="scientific">Lentzea tibetensis</name>
    <dbReference type="NCBI Taxonomy" id="2591470"/>
    <lineage>
        <taxon>Bacteria</taxon>
        <taxon>Bacillati</taxon>
        <taxon>Actinomycetota</taxon>
        <taxon>Actinomycetes</taxon>
        <taxon>Pseudonocardiales</taxon>
        <taxon>Pseudonocardiaceae</taxon>
        <taxon>Lentzea</taxon>
    </lineage>
</organism>
<dbReference type="Pfam" id="PF02518">
    <property type="entry name" value="HATPase_c"/>
    <property type="match status" value="1"/>
</dbReference>
<feature type="transmembrane region" description="Helical" evidence="9">
    <location>
        <begin position="118"/>
        <end position="135"/>
    </location>
</feature>
<dbReference type="GO" id="GO:0005524">
    <property type="term" value="F:ATP binding"/>
    <property type="evidence" value="ECO:0007669"/>
    <property type="project" value="UniProtKB-KW"/>
</dbReference>
<keyword evidence="9" id="KW-1133">Transmembrane helix</keyword>
<proteinExistence type="predicted"/>
<feature type="domain" description="Histidine kinase/HSP90-like ATPase" evidence="10">
    <location>
        <begin position="302"/>
        <end position="390"/>
    </location>
</feature>
<keyword evidence="9" id="KW-0812">Transmembrane</keyword>
<feature type="transmembrane region" description="Helical" evidence="9">
    <location>
        <begin position="40"/>
        <end position="57"/>
    </location>
</feature>
<evidence type="ECO:0000256" key="1">
    <source>
        <dbReference type="ARBA" id="ARBA00000085"/>
    </source>
</evidence>
<evidence type="ECO:0000256" key="5">
    <source>
        <dbReference type="ARBA" id="ARBA00022741"/>
    </source>
</evidence>
<dbReference type="InterPro" id="IPR011712">
    <property type="entry name" value="Sig_transdc_His_kin_sub3_dim/P"/>
</dbReference>
<dbReference type="RefSeq" id="WP_146350177.1">
    <property type="nucleotide sequence ID" value="NZ_VOBR01000004.1"/>
</dbReference>
<gene>
    <name evidence="12" type="ORF">FKR81_07380</name>
</gene>
<sequence>MTSPDLSWRSLARRQWPLALILLAFLLIEVTGFSSAEPELWWQVPGSLVMIALAVLAPRRPFDAALAASATLLASSVLLKWLQVAPTPQFFVSGAVLTETAAAMAIIAFVVRQATPRRAVIGTVVVVEGMAVAEVLRSNYDLVHYGYRGSFDQYYFGGTLMLVLSVGTGLYFRARDRERSKSVELQVTEAQHAERMALARELHDVVAHYVTAIVVHSQAGQVNPQAAMQVLPVITHSGNEALTAMRRLVGTLRGSEPAGSSGANTTSDLADDVRGLAEESGQPVRLSFDLAEQVPPELGRSVLRLVQESLTNARKHGTDVSAVDVSLSTRDGNVHVLVQDNGNGQQHAPVGGSGGYGLVGMRERVELLGGTFHAGRRQPRGWEVRASLPIA</sequence>
<dbReference type="GO" id="GO:0000155">
    <property type="term" value="F:phosphorelay sensor kinase activity"/>
    <property type="evidence" value="ECO:0007669"/>
    <property type="project" value="InterPro"/>
</dbReference>
<comment type="catalytic activity">
    <reaction evidence="1">
        <text>ATP + protein L-histidine = ADP + protein N-phospho-L-histidine.</text>
        <dbReference type="EC" id="2.7.13.3"/>
    </reaction>
</comment>
<keyword evidence="9" id="KW-0472">Membrane</keyword>
<evidence type="ECO:0000256" key="8">
    <source>
        <dbReference type="ARBA" id="ARBA00023012"/>
    </source>
</evidence>
<keyword evidence="6 12" id="KW-0418">Kinase</keyword>
<dbReference type="EMBL" id="VOBR01000004">
    <property type="protein sequence ID" value="TWP52924.1"/>
    <property type="molecule type" value="Genomic_DNA"/>
</dbReference>
<dbReference type="InterPro" id="IPR050482">
    <property type="entry name" value="Sensor_HK_TwoCompSys"/>
</dbReference>
<keyword evidence="4" id="KW-0808">Transferase</keyword>
<dbReference type="GO" id="GO:0016020">
    <property type="term" value="C:membrane"/>
    <property type="evidence" value="ECO:0007669"/>
    <property type="project" value="InterPro"/>
</dbReference>
<comment type="caution">
    <text evidence="12">The sequence shown here is derived from an EMBL/GenBank/DDBJ whole genome shotgun (WGS) entry which is preliminary data.</text>
</comment>
<dbReference type="SUPFAM" id="SSF55874">
    <property type="entry name" value="ATPase domain of HSP90 chaperone/DNA topoisomerase II/histidine kinase"/>
    <property type="match status" value="1"/>
</dbReference>
<accession>A0A563F0N9</accession>
<reference evidence="12 13" key="1">
    <citation type="submission" date="2019-07" db="EMBL/GenBank/DDBJ databases">
        <title>Lentzea xizangensis sp. nov., isolated from Qinghai-Tibetan Plateau Soils.</title>
        <authorList>
            <person name="Huang J."/>
        </authorList>
    </citation>
    <scope>NUCLEOTIDE SEQUENCE [LARGE SCALE GENOMIC DNA]</scope>
    <source>
        <strain evidence="12 13">FXJ1.1311</strain>
    </source>
</reference>
<dbReference type="Proteomes" id="UP000316639">
    <property type="component" value="Unassembled WGS sequence"/>
</dbReference>